<keyword evidence="3" id="KW-1185">Reference proteome</keyword>
<evidence type="ECO:0000259" key="1">
    <source>
        <dbReference type="Pfam" id="PF01926"/>
    </source>
</evidence>
<protein>
    <recommendedName>
        <fullName evidence="1">G domain-containing protein</fullName>
    </recommendedName>
</protein>
<dbReference type="EMBL" id="WWCK01000001">
    <property type="protein sequence ID" value="MYM65702.1"/>
    <property type="molecule type" value="Genomic_DNA"/>
</dbReference>
<organism evidence="2 3">
    <name type="scientific">Duganella rivi</name>
    <dbReference type="NCBI Taxonomy" id="2666083"/>
    <lineage>
        <taxon>Bacteria</taxon>
        <taxon>Pseudomonadati</taxon>
        <taxon>Pseudomonadota</taxon>
        <taxon>Betaproteobacteria</taxon>
        <taxon>Burkholderiales</taxon>
        <taxon>Oxalobacteraceae</taxon>
        <taxon>Telluria group</taxon>
        <taxon>Duganella</taxon>
    </lineage>
</organism>
<evidence type="ECO:0000313" key="2">
    <source>
        <dbReference type="EMBL" id="MYM65702.1"/>
    </source>
</evidence>
<dbReference type="SUPFAM" id="SSF52540">
    <property type="entry name" value="P-loop containing nucleoside triphosphate hydrolases"/>
    <property type="match status" value="1"/>
</dbReference>
<reference evidence="2 3" key="1">
    <citation type="submission" date="2019-12" db="EMBL/GenBank/DDBJ databases">
        <title>Novel species isolated from a subtropical stream in China.</title>
        <authorList>
            <person name="Lu H."/>
        </authorList>
    </citation>
    <scope>NUCLEOTIDE SEQUENCE [LARGE SCALE GENOMIC DNA]</scope>
    <source>
        <strain evidence="2 3">FT55W</strain>
    </source>
</reference>
<name>A0A7X4GNE3_9BURK</name>
<comment type="caution">
    <text evidence="2">The sequence shown here is derived from an EMBL/GenBank/DDBJ whole genome shotgun (WGS) entry which is preliminary data.</text>
</comment>
<sequence length="222" mass="24976">MLPFIILGIAGGTAYTIYKKLKSPPPVVKDLAPTSVGKFAIWGLPNSGKTTFINQLLNREPSGQKEATTAKTVYSSIPKVEIDGRSYRIESITDMPGTRDRLSDWLEMVQSHQHIFYLVNLARKNEREYMAGVRHDLSKTVEALANSSTSSKRLNIIASHVDESFLKDISTAEVNNHLQDDEEFRRVFESMEGVKGYVYTANLIDRSSFQRLLESILKDYAA</sequence>
<gene>
    <name evidence="2" type="ORF">GTP45_02495</name>
</gene>
<dbReference type="Pfam" id="PF01926">
    <property type="entry name" value="MMR_HSR1"/>
    <property type="match status" value="1"/>
</dbReference>
<dbReference type="InterPro" id="IPR027417">
    <property type="entry name" value="P-loop_NTPase"/>
</dbReference>
<dbReference type="GO" id="GO:0005525">
    <property type="term" value="F:GTP binding"/>
    <property type="evidence" value="ECO:0007669"/>
    <property type="project" value="InterPro"/>
</dbReference>
<accession>A0A7X4GNE3</accession>
<proteinExistence type="predicted"/>
<dbReference type="CDD" id="cd00882">
    <property type="entry name" value="Ras_like_GTPase"/>
    <property type="match status" value="1"/>
</dbReference>
<dbReference type="RefSeq" id="WP_161012284.1">
    <property type="nucleotide sequence ID" value="NZ_WWCK01000001.1"/>
</dbReference>
<dbReference type="InterPro" id="IPR006073">
    <property type="entry name" value="GTP-bd"/>
</dbReference>
<feature type="domain" description="G" evidence="1">
    <location>
        <begin position="39"/>
        <end position="126"/>
    </location>
</feature>
<evidence type="ECO:0000313" key="3">
    <source>
        <dbReference type="Proteomes" id="UP000450012"/>
    </source>
</evidence>
<dbReference type="Gene3D" id="3.40.50.300">
    <property type="entry name" value="P-loop containing nucleotide triphosphate hydrolases"/>
    <property type="match status" value="1"/>
</dbReference>
<dbReference type="AlphaFoldDB" id="A0A7X4GNE3"/>
<dbReference type="Proteomes" id="UP000450012">
    <property type="component" value="Unassembled WGS sequence"/>
</dbReference>